<organism evidence="1">
    <name type="scientific">Halalkalibacterium halodurans</name>
    <name type="common">Bacillus halodurans</name>
    <dbReference type="NCBI Taxonomy" id="86665"/>
    <lineage>
        <taxon>Bacteria</taxon>
        <taxon>Bacillati</taxon>
        <taxon>Bacillota</taxon>
        <taxon>Bacilli</taxon>
        <taxon>Bacillales</taxon>
        <taxon>Bacillaceae</taxon>
        <taxon>Halalkalibacterium (ex Joshi et al. 2022)</taxon>
    </lineage>
</organism>
<dbReference type="EMBL" id="LILD01000001">
    <property type="protein sequence ID" value="KOO39014.1"/>
    <property type="molecule type" value="Genomic_DNA"/>
</dbReference>
<comment type="caution">
    <text evidence="1">The sequence shown here is derived from an EMBL/GenBank/DDBJ whole genome shotgun (WGS) entry which is preliminary data.</text>
</comment>
<evidence type="ECO:0000313" key="1">
    <source>
        <dbReference type="EMBL" id="KOO39014.1"/>
    </source>
</evidence>
<dbReference type="InterPro" id="IPR022121">
    <property type="entry name" value="Peptidase_M73_camelysin"/>
</dbReference>
<proteinExistence type="predicted"/>
<dbReference type="AlphaFoldDB" id="A0A0M0KJS9"/>
<dbReference type="GeneID" id="87597681"/>
<dbReference type="PATRIC" id="fig|136160.3.peg.2184"/>
<gene>
    <name evidence="1" type="ORF">AMD02_09160</name>
</gene>
<dbReference type="RefSeq" id="WP_053431100.1">
    <property type="nucleotide sequence ID" value="NZ_CP040441.1"/>
</dbReference>
<protein>
    <recommendedName>
        <fullName evidence="2">Cell division protein FtsN</fullName>
    </recommendedName>
</protein>
<sequence length="210" mass="23324">MTIKRKVGMAVITAAVGVSLLGGGTYAWFNDVETIESSFASGTIDLGVDPTIVFDVNNLKPGDHMTRKFTITNNGTLDIHEVLMFTQTEVYKNGNKLKSSDEGADFATQLRVDFLSNKGKIIPEISGKTLAELESQSGNIADNYRRWLIWESGKKDLPVGHTDRLKMKITFVPTDERKEGSREFVQNKYQGLTLKVTHELEATQKPGQAR</sequence>
<reference evidence="1" key="1">
    <citation type="submission" date="2015-08" db="EMBL/GenBank/DDBJ databases">
        <title>Complete DNA Sequence of Pseudomonas syringae pv. actinidiae, the Causal Agent of Kiwifruit Canker Disease.</title>
        <authorList>
            <person name="Rikkerink E.H.A."/>
            <person name="Fineran P.C."/>
        </authorList>
    </citation>
    <scope>NUCLEOTIDE SEQUENCE</scope>
    <source>
        <strain evidence="1">DSM 13666</strain>
    </source>
</reference>
<evidence type="ECO:0008006" key="2">
    <source>
        <dbReference type="Google" id="ProtNLM"/>
    </source>
</evidence>
<name>A0A0M0KJS9_ALKHA</name>
<dbReference type="NCBIfam" id="TIGR04088">
    <property type="entry name" value="cognate_SipW"/>
    <property type="match status" value="1"/>
</dbReference>
<dbReference type="Pfam" id="PF12389">
    <property type="entry name" value="Peptidase_M73"/>
    <property type="match status" value="1"/>
</dbReference>
<dbReference type="InterPro" id="IPR023833">
    <property type="entry name" value="Signal_pept_SipW-depend-type"/>
</dbReference>
<accession>A0A0M0KJS9</accession>